<reference evidence="2 3" key="1">
    <citation type="journal article" date="2012" name="Genome Biol.">
        <title>Genome and low-iron response of an oceanic diatom adapted to chronic iron limitation.</title>
        <authorList>
            <person name="Lommer M."/>
            <person name="Specht M."/>
            <person name="Roy A.S."/>
            <person name="Kraemer L."/>
            <person name="Andreson R."/>
            <person name="Gutowska M.A."/>
            <person name="Wolf J."/>
            <person name="Bergner S.V."/>
            <person name="Schilhabel M.B."/>
            <person name="Klostermeier U.C."/>
            <person name="Beiko R.G."/>
            <person name="Rosenstiel P."/>
            <person name="Hippler M."/>
            <person name="Laroche J."/>
        </authorList>
    </citation>
    <scope>NUCLEOTIDE SEQUENCE [LARGE SCALE GENOMIC DNA]</scope>
    <source>
        <strain evidence="2 3">CCMP1005</strain>
    </source>
</reference>
<organism evidence="2 3">
    <name type="scientific">Thalassiosira oceanica</name>
    <name type="common">Marine diatom</name>
    <dbReference type="NCBI Taxonomy" id="159749"/>
    <lineage>
        <taxon>Eukaryota</taxon>
        <taxon>Sar</taxon>
        <taxon>Stramenopiles</taxon>
        <taxon>Ochrophyta</taxon>
        <taxon>Bacillariophyta</taxon>
        <taxon>Coscinodiscophyceae</taxon>
        <taxon>Thalassiosirophycidae</taxon>
        <taxon>Thalassiosirales</taxon>
        <taxon>Thalassiosiraceae</taxon>
        <taxon>Thalassiosira</taxon>
    </lineage>
</organism>
<accession>K0SJG4</accession>
<keyword evidence="3" id="KW-1185">Reference proteome</keyword>
<protein>
    <submittedName>
        <fullName evidence="2">Uncharacterized protein</fullName>
    </submittedName>
</protein>
<name>K0SJG4_THAOC</name>
<feature type="region of interest" description="Disordered" evidence="1">
    <location>
        <begin position="112"/>
        <end position="138"/>
    </location>
</feature>
<dbReference type="AlphaFoldDB" id="K0SJG4"/>
<dbReference type="EMBL" id="AGNL01016453">
    <property type="protein sequence ID" value="EJK65084.1"/>
    <property type="molecule type" value="Genomic_DNA"/>
</dbReference>
<evidence type="ECO:0000313" key="2">
    <source>
        <dbReference type="EMBL" id="EJK65084.1"/>
    </source>
</evidence>
<dbReference type="Proteomes" id="UP000266841">
    <property type="component" value="Unassembled WGS sequence"/>
</dbReference>
<evidence type="ECO:0000313" key="3">
    <source>
        <dbReference type="Proteomes" id="UP000266841"/>
    </source>
</evidence>
<sequence>MFVEGVPRHVTSKLVTPECERPSQTRHCHRSEIRRGRHAATPPDSIEAASARRRCLVSRLAARSPVKVEDSQAWKVACHLFYLSQQRTGLTSGDFITADFYLEKKGATPKKTFRPDFSRSMASGHEDQSGPTAQESSVGPYCLADARRSPGVACYGKIGTSAVEVGSSKAEVGGMAIDGRRAAADAWGGRLLPWFGSSNLSSERKGSKLEHRGQRLTMMPETAILPAKRGDVGSVGVHPCVVGGCIRQYTASDGAPMVYGVEAALAVEGRIRLECEADDHVKRWKGWPFLWRRLGRPSGRVIQESVGALRRPGRPASYNRLAEQQRSRGRERYGLTVKDRSCIDHSRDAYDNDTTLEGQSRLVGADRRRLT</sequence>
<comment type="caution">
    <text evidence="2">The sequence shown here is derived from an EMBL/GenBank/DDBJ whole genome shotgun (WGS) entry which is preliminary data.</text>
</comment>
<proteinExistence type="predicted"/>
<gene>
    <name evidence="2" type="ORF">THAOC_14110</name>
</gene>
<evidence type="ECO:0000256" key="1">
    <source>
        <dbReference type="SAM" id="MobiDB-lite"/>
    </source>
</evidence>